<dbReference type="Pfam" id="PF13480">
    <property type="entry name" value="Acetyltransf_6"/>
    <property type="match status" value="1"/>
</dbReference>
<dbReference type="SUPFAM" id="SSF55729">
    <property type="entry name" value="Acyl-CoA N-acyltransferases (Nat)"/>
    <property type="match status" value="1"/>
</dbReference>
<evidence type="ECO:0000259" key="1">
    <source>
        <dbReference type="Pfam" id="PF13480"/>
    </source>
</evidence>
<name>A0ABY4WJU7_9BACL</name>
<feature type="domain" description="BioF2-like acetyltransferase" evidence="1">
    <location>
        <begin position="132"/>
        <end position="260"/>
    </location>
</feature>
<dbReference type="Proteomes" id="UP001056500">
    <property type="component" value="Chromosome"/>
</dbReference>
<gene>
    <name evidence="2" type="ORF">NDK47_07535</name>
</gene>
<evidence type="ECO:0000313" key="3">
    <source>
        <dbReference type="Proteomes" id="UP001056500"/>
    </source>
</evidence>
<dbReference type="EMBL" id="CP098755">
    <property type="protein sequence ID" value="USG67134.1"/>
    <property type="molecule type" value="Genomic_DNA"/>
</dbReference>
<dbReference type="RefSeq" id="WP_251874237.1">
    <property type="nucleotide sequence ID" value="NZ_CP098755.1"/>
</dbReference>
<accession>A0ABY4WJU7</accession>
<protein>
    <submittedName>
        <fullName evidence="2">GNAT family N-acetyltransferase</fullName>
    </submittedName>
</protein>
<dbReference type="InterPro" id="IPR016181">
    <property type="entry name" value="Acyl_CoA_acyltransferase"/>
</dbReference>
<sequence>MLVNEGLAEFIRIKWGLAHKQCQLFSGEGELPMIESSFFLNKRGAIRHPPTLPYMSVRFVHTPAQSLSSINGQWLESAGLLAQEMSSRGTANAISLPPEITDVRPWQWAGYRAYVKYTLYLDFPYSIKQANESVRRNIRKAEKLGYRCVRTLDAEAAFQCLAETQERKGLTRYLTASDLQLAVRLIGDEGCRVYVCYAPNGEPASASIILLHPGERAKFWLVGTVTSHLQAGVTQLLIRTLLEDLQEEQVLGFDFVGANNPGVADSKIRWGARLVPYYVLNRYGVKPLLHYLREWWLFAKTPGRG</sequence>
<keyword evidence="3" id="KW-1185">Reference proteome</keyword>
<evidence type="ECO:0000313" key="2">
    <source>
        <dbReference type="EMBL" id="USG67134.1"/>
    </source>
</evidence>
<organism evidence="2 3">
    <name type="scientific">Brevibacillus ruminantium</name>
    <dbReference type="NCBI Taxonomy" id="2950604"/>
    <lineage>
        <taxon>Bacteria</taxon>
        <taxon>Bacillati</taxon>
        <taxon>Bacillota</taxon>
        <taxon>Bacilli</taxon>
        <taxon>Bacillales</taxon>
        <taxon>Paenibacillaceae</taxon>
        <taxon>Brevibacillus</taxon>
    </lineage>
</organism>
<dbReference type="InterPro" id="IPR038740">
    <property type="entry name" value="BioF2-like_GNAT_dom"/>
</dbReference>
<reference evidence="2" key="1">
    <citation type="submission" date="2022-06" db="EMBL/GenBank/DDBJ databases">
        <title>Genome sequencing of Brevibacillus sp. BB3-R1.</title>
        <authorList>
            <person name="Heo J."/>
            <person name="Lee D."/>
            <person name="Won M."/>
            <person name="Han B.-H."/>
            <person name="Hong S.-B."/>
            <person name="Kwon S.-W."/>
        </authorList>
    </citation>
    <scope>NUCLEOTIDE SEQUENCE</scope>
    <source>
        <strain evidence="2">BB3-R1</strain>
    </source>
</reference>
<dbReference type="Gene3D" id="3.40.630.30">
    <property type="match status" value="1"/>
</dbReference>
<proteinExistence type="predicted"/>